<keyword evidence="1" id="KW-0238">DNA-binding</keyword>
<dbReference type="InterPro" id="IPR006600">
    <property type="entry name" value="HTH_CenpB_DNA-bd_dom"/>
</dbReference>
<feature type="region of interest" description="Disordered" evidence="2">
    <location>
        <begin position="1"/>
        <end position="39"/>
    </location>
</feature>
<feature type="compositionally biased region" description="Polar residues" evidence="2">
    <location>
        <begin position="27"/>
        <end position="39"/>
    </location>
</feature>
<proteinExistence type="predicted"/>
<dbReference type="GO" id="GO:0003677">
    <property type="term" value="F:DNA binding"/>
    <property type="evidence" value="ECO:0007669"/>
    <property type="project" value="UniProtKB-KW"/>
</dbReference>
<protein>
    <recommendedName>
        <fullName evidence="3">HTH CENPB-type domain-containing protein</fullName>
    </recommendedName>
</protein>
<evidence type="ECO:0000256" key="2">
    <source>
        <dbReference type="SAM" id="MobiDB-lite"/>
    </source>
</evidence>
<feature type="domain" description="HTH CENPB-type" evidence="3">
    <location>
        <begin position="106"/>
        <end position="160"/>
    </location>
</feature>
<evidence type="ECO:0000259" key="3">
    <source>
        <dbReference type="PROSITE" id="PS51253"/>
    </source>
</evidence>
<organism evidence="4 5">
    <name type="scientific">Paxillus rubicundulus Ve08.2h10</name>
    <dbReference type="NCBI Taxonomy" id="930991"/>
    <lineage>
        <taxon>Eukaryota</taxon>
        <taxon>Fungi</taxon>
        <taxon>Dikarya</taxon>
        <taxon>Basidiomycota</taxon>
        <taxon>Agaricomycotina</taxon>
        <taxon>Agaricomycetes</taxon>
        <taxon>Agaricomycetidae</taxon>
        <taxon>Boletales</taxon>
        <taxon>Paxilineae</taxon>
        <taxon>Paxillaceae</taxon>
        <taxon>Paxillus</taxon>
    </lineage>
</organism>
<evidence type="ECO:0000256" key="1">
    <source>
        <dbReference type="ARBA" id="ARBA00023125"/>
    </source>
</evidence>
<dbReference type="Proteomes" id="UP000054538">
    <property type="component" value="Unassembled WGS sequence"/>
</dbReference>
<gene>
    <name evidence="4" type="ORF">PAXRUDRAFT_45138</name>
</gene>
<dbReference type="Gene3D" id="1.10.10.60">
    <property type="entry name" value="Homeodomain-like"/>
    <property type="match status" value="1"/>
</dbReference>
<dbReference type="InParanoid" id="A0A0D0D6I0"/>
<evidence type="ECO:0000313" key="4">
    <source>
        <dbReference type="EMBL" id="KIK72475.1"/>
    </source>
</evidence>
<feature type="non-terminal residue" evidence="4">
    <location>
        <position position="1"/>
    </location>
</feature>
<accession>A0A0D0D6I0</accession>
<name>A0A0D0D6I0_9AGAM</name>
<dbReference type="SUPFAM" id="SSF46689">
    <property type="entry name" value="Homeodomain-like"/>
    <property type="match status" value="1"/>
</dbReference>
<sequence length="160" mass="18502">VKRKPRQPRDKPANCPPVKRQKHTEDAATSAQPPPQTSRQNLTLADWLLVYAYVDAHPGVSQANIVEHFQTRHEGALIFNQSTLSRKLRERPSMEARANDNPHALSLKRPRVVTRPDVERALVLWVQDMEQRGETVSGPMLREKRKRFENKFQVPETERL</sequence>
<dbReference type="AlphaFoldDB" id="A0A0D0D6I0"/>
<dbReference type="InterPro" id="IPR009057">
    <property type="entry name" value="Homeodomain-like_sf"/>
</dbReference>
<dbReference type="HOGENOM" id="CLU_018294_8_0_1"/>
<dbReference type="OrthoDB" id="162969at2759"/>
<keyword evidence="5" id="KW-1185">Reference proteome</keyword>
<evidence type="ECO:0000313" key="5">
    <source>
        <dbReference type="Proteomes" id="UP000054538"/>
    </source>
</evidence>
<dbReference type="Pfam" id="PF03221">
    <property type="entry name" value="HTH_Tnp_Tc5"/>
    <property type="match status" value="1"/>
</dbReference>
<dbReference type="PROSITE" id="PS51253">
    <property type="entry name" value="HTH_CENPB"/>
    <property type="match status" value="1"/>
</dbReference>
<reference evidence="4 5" key="1">
    <citation type="submission" date="2014-04" db="EMBL/GenBank/DDBJ databases">
        <authorList>
            <consortium name="DOE Joint Genome Institute"/>
            <person name="Kuo A."/>
            <person name="Kohler A."/>
            <person name="Jargeat P."/>
            <person name="Nagy L.G."/>
            <person name="Floudas D."/>
            <person name="Copeland A."/>
            <person name="Barry K.W."/>
            <person name="Cichocki N."/>
            <person name="Veneault-Fourrey C."/>
            <person name="LaButti K."/>
            <person name="Lindquist E.A."/>
            <person name="Lipzen A."/>
            <person name="Lundell T."/>
            <person name="Morin E."/>
            <person name="Murat C."/>
            <person name="Sun H."/>
            <person name="Tunlid A."/>
            <person name="Henrissat B."/>
            <person name="Grigoriev I.V."/>
            <person name="Hibbett D.S."/>
            <person name="Martin F."/>
            <person name="Nordberg H.P."/>
            <person name="Cantor M.N."/>
            <person name="Hua S.X."/>
        </authorList>
    </citation>
    <scope>NUCLEOTIDE SEQUENCE [LARGE SCALE GENOMIC DNA]</scope>
    <source>
        <strain evidence="4 5">Ve08.2h10</strain>
    </source>
</reference>
<feature type="non-terminal residue" evidence="4">
    <location>
        <position position="160"/>
    </location>
</feature>
<reference evidence="5" key="2">
    <citation type="submission" date="2015-01" db="EMBL/GenBank/DDBJ databases">
        <title>Evolutionary Origins and Diversification of the Mycorrhizal Mutualists.</title>
        <authorList>
            <consortium name="DOE Joint Genome Institute"/>
            <consortium name="Mycorrhizal Genomics Consortium"/>
            <person name="Kohler A."/>
            <person name="Kuo A."/>
            <person name="Nagy L.G."/>
            <person name="Floudas D."/>
            <person name="Copeland A."/>
            <person name="Barry K.W."/>
            <person name="Cichocki N."/>
            <person name="Veneault-Fourrey C."/>
            <person name="LaButti K."/>
            <person name="Lindquist E.A."/>
            <person name="Lipzen A."/>
            <person name="Lundell T."/>
            <person name="Morin E."/>
            <person name="Murat C."/>
            <person name="Riley R."/>
            <person name="Ohm R."/>
            <person name="Sun H."/>
            <person name="Tunlid A."/>
            <person name="Henrissat B."/>
            <person name="Grigoriev I.V."/>
            <person name="Hibbett D.S."/>
            <person name="Martin F."/>
        </authorList>
    </citation>
    <scope>NUCLEOTIDE SEQUENCE [LARGE SCALE GENOMIC DNA]</scope>
    <source>
        <strain evidence="5">Ve08.2h10</strain>
    </source>
</reference>
<dbReference type="EMBL" id="KN830787">
    <property type="protein sequence ID" value="KIK72475.1"/>
    <property type="molecule type" value="Genomic_DNA"/>
</dbReference>